<gene>
    <name evidence="3" type="ORF">Bca52824_088861</name>
</gene>
<dbReference type="AlphaFoldDB" id="A0A8X7PES3"/>
<evidence type="ECO:0000256" key="1">
    <source>
        <dbReference type="SAM" id="MobiDB-lite"/>
    </source>
</evidence>
<dbReference type="Gene3D" id="2.40.50.140">
    <property type="entry name" value="Nucleic acid-binding proteins"/>
    <property type="match status" value="1"/>
</dbReference>
<feature type="region of interest" description="Disordered" evidence="1">
    <location>
        <begin position="205"/>
        <end position="231"/>
    </location>
</feature>
<comment type="caution">
    <text evidence="3">The sequence shown here is derived from an EMBL/GenBank/DDBJ whole genome shotgun (WGS) entry which is preliminary data.</text>
</comment>
<keyword evidence="4" id="KW-1185">Reference proteome</keyword>
<dbReference type="EMBL" id="JAAMPC010000017">
    <property type="protein sequence ID" value="KAG2249233.1"/>
    <property type="molecule type" value="Genomic_DNA"/>
</dbReference>
<sequence>MDSLAQELNVSILLWFLSPTVLLYLLFDEKFFFPGKCRDFPIRLENPHVISSNQLWAGVVSTGHSMKIWERISKLKKPVIEPKDPPLFPAAMPLWEGAAAMFRDLLISCDKTQSVMVVTTVNPNIFGGNLCLNSTPATKFYFDTNLPAIREFTASLQMNGVGGQQNRHLLKSLLGKNKFSKYSSSNNQAPVVEGEYGEAAASASNIAAAGGDEPNPSGFGANENSHNRTRD</sequence>
<reference evidence="3 4" key="1">
    <citation type="submission" date="2020-02" db="EMBL/GenBank/DDBJ databases">
        <authorList>
            <person name="Ma Q."/>
            <person name="Huang Y."/>
            <person name="Song X."/>
            <person name="Pei D."/>
        </authorList>
    </citation>
    <scope>NUCLEOTIDE SEQUENCE [LARGE SCALE GENOMIC DNA]</scope>
    <source>
        <strain evidence="3">Sxm20200214</strain>
        <tissue evidence="3">Leaf</tissue>
    </source>
</reference>
<evidence type="ECO:0000256" key="2">
    <source>
        <dbReference type="SAM" id="Phobius"/>
    </source>
</evidence>
<dbReference type="Proteomes" id="UP000886595">
    <property type="component" value="Unassembled WGS sequence"/>
</dbReference>
<evidence type="ECO:0000313" key="3">
    <source>
        <dbReference type="EMBL" id="KAG2249233.1"/>
    </source>
</evidence>
<feature type="transmembrane region" description="Helical" evidence="2">
    <location>
        <begin position="12"/>
        <end position="33"/>
    </location>
</feature>
<protein>
    <submittedName>
        <fullName evidence="3">Uncharacterized protein</fullName>
    </submittedName>
</protein>
<organism evidence="3 4">
    <name type="scientific">Brassica carinata</name>
    <name type="common">Ethiopian mustard</name>
    <name type="synonym">Abyssinian cabbage</name>
    <dbReference type="NCBI Taxonomy" id="52824"/>
    <lineage>
        <taxon>Eukaryota</taxon>
        <taxon>Viridiplantae</taxon>
        <taxon>Streptophyta</taxon>
        <taxon>Embryophyta</taxon>
        <taxon>Tracheophyta</taxon>
        <taxon>Spermatophyta</taxon>
        <taxon>Magnoliopsida</taxon>
        <taxon>eudicotyledons</taxon>
        <taxon>Gunneridae</taxon>
        <taxon>Pentapetalae</taxon>
        <taxon>rosids</taxon>
        <taxon>malvids</taxon>
        <taxon>Brassicales</taxon>
        <taxon>Brassicaceae</taxon>
        <taxon>Brassiceae</taxon>
        <taxon>Brassica</taxon>
    </lineage>
</organism>
<accession>A0A8X7PES3</accession>
<dbReference type="InterPro" id="IPR012340">
    <property type="entry name" value="NA-bd_OB-fold"/>
</dbReference>
<keyword evidence="2" id="KW-1133">Transmembrane helix</keyword>
<evidence type="ECO:0000313" key="4">
    <source>
        <dbReference type="Proteomes" id="UP000886595"/>
    </source>
</evidence>
<keyword evidence="2" id="KW-0472">Membrane</keyword>
<proteinExistence type="predicted"/>
<name>A0A8X7PES3_BRACI</name>
<dbReference type="OrthoDB" id="19182at2759"/>
<keyword evidence="2" id="KW-0812">Transmembrane</keyword>